<dbReference type="GO" id="GO:0005524">
    <property type="term" value="F:ATP binding"/>
    <property type="evidence" value="ECO:0007669"/>
    <property type="project" value="UniProtKB-KW"/>
</dbReference>
<dbReference type="InterPro" id="IPR001206">
    <property type="entry name" value="Diacylglycerol_kinase_cat_dom"/>
</dbReference>
<dbReference type="RefSeq" id="WP_284232964.1">
    <property type="nucleotide sequence ID" value="NZ_BSUL01000001.1"/>
</dbReference>
<dbReference type="Gene3D" id="3.40.50.10330">
    <property type="entry name" value="Probable inorganic polyphosphate/atp-NAD kinase, domain 1"/>
    <property type="match status" value="1"/>
</dbReference>
<dbReference type="GO" id="GO:0008654">
    <property type="term" value="P:phospholipid biosynthetic process"/>
    <property type="evidence" value="ECO:0007669"/>
    <property type="project" value="UniProtKB-KW"/>
</dbReference>
<dbReference type="Proteomes" id="UP001157160">
    <property type="component" value="Unassembled WGS sequence"/>
</dbReference>
<dbReference type="PANTHER" id="PTHR12358:SF106">
    <property type="entry name" value="LIPID KINASE YEGS"/>
    <property type="match status" value="1"/>
</dbReference>
<organism evidence="10 11">
    <name type="scientific">Arenivirga flava</name>
    <dbReference type="NCBI Taxonomy" id="1930060"/>
    <lineage>
        <taxon>Bacteria</taxon>
        <taxon>Bacillati</taxon>
        <taxon>Actinomycetota</taxon>
        <taxon>Actinomycetes</taxon>
        <taxon>Micrococcales</taxon>
        <taxon>Microbacteriaceae</taxon>
        <taxon>Arenivirga</taxon>
    </lineage>
</organism>
<evidence type="ECO:0000256" key="4">
    <source>
        <dbReference type="ARBA" id="ARBA00022741"/>
    </source>
</evidence>
<feature type="domain" description="DAGKc" evidence="9">
    <location>
        <begin position="5"/>
        <end position="135"/>
    </location>
</feature>
<keyword evidence="3" id="KW-0808">Transferase</keyword>
<dbReference type="PROSITE" id="PS50146">
    <property type="entry name" value="DAGK"/>
    <property type="match status" value="1"/>
</dbReference>
<evidence type="ECO:0000256" key="8">
    <source>
        <dbReference type="ARBA" id="ARBA00023264"/>
    </source>
</evidence>
<dbReference type="EMBL" id="BSUL01000001">
    <property type="protein sequence ID" value="GMA29141.1"/>
    <property type="molecule type" value="Genomic_DNA"/>
</dbReference>
<dbReference type="Pfam" id="PF00781">
    <property type="entry name" value="DAGK_cat"/>
    <property type="match status" value="1"/>
</dbReference>
<comment type="caution">
    <text evidence="10">The sequence shown here is derived from an EMBL/GenBank/DDBJ whole genome shotgun (WGS) entry which is preliminary data.</text>
</comment>
<evidence type="ECO:0000256" key="3">
    <source>
        <dbReference type="ARBA" id="ARBA00022679"/>
    </source>
</evidence>
<protein>
    <recommendedName>
        <fullName evidence="9">DAGKc domain-containing protein</fullName>
    </recommendedName>
</protein>
<dbReference type="GO" id="GO:0016301">
    <property type="term" value="F:kinase activity"/>
    <property type="evidence" value="ECO:0007669"/>
    <property type="project" value="UniProtKB-KW"/>
</dbReference>
<keyword evidence="7" id="KW-0443">Lipid metabolism</keyword>
<evidence type="ECO:0000256" key="2">
    <source>
        <dbReference type="ARBA" id="ARBA00005983"/>
    </source>
</evidence>
<dbReference type="Pfam" id="PF19279">
    <property type="entry name" value="YegS_C"/>
    <property type="match status" value="1"/>
</dbReference>
<evidence type="ECO:0000256" key="6">
    <source>
        <dbReference type="ARBA" id="ARBA00022840"/>
    </source>
</evidence>
<dbReference type="InterPro" id="IPR016064">
    <property type="entry name" value="NAD/diacylglycerol_kinase_sf"/>
</dbReference>
<evidence type="ECO:0000256" key="5">
    <source>
        <dbReference type="ARBA" id="ARBA00022777"/>
    </source>
</evidence>
<sequence>MSQPVAARRAGVVFNPVKVDLGKLRTAVAEAEVEYGWGESRWYETSVEDAGQGPARQAVADGAELVIAAGGDGTVRAVAEGVRGTDAALGLVPAGTGNLLARNLDFKPGNPENAVAIAFGGRERTIDAGIARIEHPDGSRTEHLYTVMAGFGLDAKMIAKTDERLKKRVGWLAYIDGGVRALAELHPVRMQYSVDGRTTRSMRVHTVLLGNCGLLPGGILLMPDARPDDGILDIVALRPEGRSGGSRCGTSSFSRTACCAGAPPVAGSST</sequence>
<evidence type="ECO:0000256" key="1">
    <source>
        <dbReference type="ARBA" id="ARBA00001946"/>
    </source>
</evidence>
<keyword evidence="8" id="KW-1208">Phospholipid metabolism</keyword>
<dbReference type="InterPro" id="IPR045540">
    <property type="entry name" value="YegS/DAGK_C"/>
</dbReference>
<gene>
    <name evidence="10" type="ORF">GCM10025874_23940</name>
</gene>
<reference evidence="10 11" key="1">
    <citation type="journal article" date="2014" name="Int. J. Syst. Evol. Microbiol.">
        <title>Complete genome sequence of Corynebacterium casei LMG S-19264T (=DSM 44701T), isolated from a smear-ripened cheese.</title>
        <authorList>
            <consortium name="US DOE Joint Genome Institute (JGI-PGF)"/>
            <person name="Walter F."/>
            <person name="Albersmeier A."/>
            <person name="Kalinowski J."/>
            <person name="Ruckert C."/>
        </authorList>
    </citation>
    <scope>NUCLEOTIDE SEQUENCE [LARGE SCALE GENOMIC DNA]</scope>
    <source>
        <strain evidence="10 11">NBRC 112289</strain>
    </source>
</reference>
<dbReference type="SUPFAM" id="SSF111331">
    <property type="entry name" value="NAD kinase/diacylglycerol kinase-like"/>
    <property type="match status" value="1"/>
</dbReference>
<accession>A0AA37ULU6</accession>
<keyword evidence="4" id="KW-0547">Nucleotide-binding</keyword>
<dbReference type="Gene3D" id="2.60.200.40">
    <property type="match status" value="1"/>
</dbReference>
<keyword evidence="11" id="KW-1185">Reference proteome</keyword>
<proteinExistence type="inferred from homology"/>
<evidence type="ECO:0000313" key="11">
    <source>
        <dbReference type="Proteomes" id="UP001157160"/>
    </source>
</evidence>
<dbReference type="GO" id="GO:0005886">
    <property type="term" value="C:plasma membrane"/>
    <property type="evidence" value="ECO:0007669"/>
    <property type="project" value="TreeGrafter"/>
</dbReference>
<evidence type="ECO:0000259" key="9">
    <source>
        <dbReference type="PROSITE" id="PS50146"/>
    </source>
</evidence>
<keyword evidence="5" id="KW-0418">Kinase</keyword>
<evidence type="ECO:0000256" key="7">
    <source>
        <dbReference type="ARBA" id="ARBA00023209"/>
    </source>
</evidence>
<dbReference type="InterPro" id="IPR017438">
    <property type="entry name" value="ATP-NAD_kinase_N"/>
</dbReference>
<keyword evidence="7" id="KW-0594">Phospholipid biosynthesis</keyword>
<comment type="cofactor">
    <cofactor evidence="1">
        <name>Mg(2+)</name>
        <dbReference type="ChEBI" id="CHEBI:18420"/>
    </cofactor>
</comment>
<name>A0AA37ULU6_9MICO</name>
<dbReference type="InterPro" id="IPR050187">
    <property type="entry name" value="Lipid_Phosphate_FormReg"/>
</dbReference>
<evidence type="ECO:0000313" key="10">
    <source>
        <dbReference type="EMBL" id="GMA29141.1"/>
    </source>
</evidence>
<comment type="similarity">
    <text evidence="2">Belongs to the diacylglycerol/lipid kinase family.</text>
</comment>
<dbReference type="AlphaFoldDB" id="A0AA37ULU6"/>
<keyword evidence="6" id="KW-0067">ATP-binding</keyword>
<keyword evidence="7" id="KW-0444">Lipid biosynthesis</keyword>
<dbReference type="PANTHER" id="PTHR12358">
    <property type="entry name" value="SPHINGOSINE KINASE"/>
    <property type="match status" value="1"/>
</dbReference>